<keyword evidence="2" id="KW-0804">Transcription</keyword>
<keyword evidence="5" id="KW-1185">Reference proteome</keyword>
<dbReference type="OrthoDB" id="34150at2"/>
<dbReference type="RefSeq" id="WP_091499179.1">
    <property type="nucleotide sequence ID" value="NZ_FODJ01000010.1"/>
</dbReference>
<gene>
    <name evidence="4" type="ORF">SAMN04488134_11070</name>
</gene>
<dbReference type="STRING" id="872970.SAMN04488134_11070"/>
<dbReference type="InterPro" id="IPR018060">
    <property type="entry name" value="HTH_AraC"/>
</dbReference>
<dbReference type="SMART" id="SM00342">
    <property type="entry name" value="HTH_ARAC"/>
    <property type="match status" value="1"/>
</dbReference>
<evidence type="ECO:0000259" key="3">
    <source>
        <dbReference type="PROSITE" id="PS01124"/>
    </source>
</evidence>
<name>A0A1H8RF89_9BACI</name>
<dbReference type="SUPFAM" id="SSF46689">
    <property type="entry name" value="Homeodomain-like"/>
    <property type="match status" value="2"/>
</dbReference>
<keyword evidence="1" id="KW-0805">Transcription regulation</keyword>
<dbReference type="InterPro" id="IPR009594">
    <property type="entry name" value="Tscrpt_reg_HTH_AraC_N"/>
</dbReference>
<evidence type="ECO:0000256" key="2">
    <source>
        <dbReference type="ARBA" id="ARBA00023163"/>
    </source>
</evidence>
<dbReference type="GO" id="GO:0043565">
    <property type="term" value="F:sequence-specific DNA binding"/>
    <property type="evidence" value="ECO:0007669"/>
    <property type="project" value="InterPro"/>
</dbReference>
<dbReference type="EMBL" id="FODJ01000010">
    <property type="protein sequence ID" value="SEO65111.1"/>
    <property type="molecule type" value="Genomic_DNA"/>
</dbReference>
<feature type="domain" description="HTH araC/xylS-type" evidence="3">
    <location>
        <begin position="196"/>
        <end position="294"/>
    </location>
</feature>
<dbReference type="PANTHER" id="PTHR43436:SF1">
    <property type="entry name" value="TRANSCRIPTIONAL REGULATORY PROTEIN"/>
    <property type="match status" value="1"/>
</dbReference>
<evidence type="ECO:0000313" key="5">
    <source>
        <dbReference type="Proteomes" id="UP000199300"/>
    </source>
</evidence>
<dbReference type="PROSITE" id="PS01124">
    <property type="entry name" value="HTH_ARAC_FAMILY_2"/>
    <property type="match status" value="1"/>
</dbReference>
<proteinExistence type="predicted"/>
<sequence>MTKQFKLYQAVLVELINDYVQNFKKETSVIPGLHFFRSQIPSEPIQTTYNPSLCLIVQGKKEVSLANETYIYDANSYLVASLHLPITGQIIEATRDKPYLALQMDFTTEQIITILKKMPTPPDRVKLTHRGLHVSQVNEALLAAATRLVQLLKTPKDISVLAPLISQEILYHVLQSDQGHRLIQFAITGTYARRIAESIQWLRMNFSEPIRVQDLADRAHMSVSSFHQHFKDATGLTPIQYQKQIRLQEARQLLLINTHAAAEVAFQVGYESPSQFNREYTRMFGQPPLRDIKQFQNKLVNN</sequence>
<evidence type="ECO:0000256" key="1">
    <source>
        <dbReference type="ARBA" id="ARBA00023015"/>
    </source>
</evidence>
<organism evidence="4 5">
    <name type="scientific">Amphibacillus marinus</name>
    <dbReference type="NCBI Taxonomy" id="872970"/>
    <lineage>
        <taxon>Bacteria</taxon>
        <taxon>Bacillati</taxon>
        <taxon>Bacillota</taxon>
        <taxon>Bacilli</taxon>
        <taxon>Bacillales</taxon>
        <taxon>Bacillaceae</taxon>
        <taxon>Amphibacillus</taxon>
    </lineage>
</organism>
<accession>A0A1H8RF89</accession>
<dbReference type="Pfam" id="PF06719">
    <property type="entry name" value="AraC_N"/>
    <property type="match status" value="1"/>
</dbReference>
<dbReference type="GO" id="GO:0003700">
    <property type="term" value="F:DNA-binding transcription factor activity"/>
    <property type="evidence" value="ECO:0007669"/>
    <property type="project" value="InterPro"/>
</dbReference>
<dbReference type="PANTHER" id="PTHR43436">
    <property type="entry name" value="ARAC-FAMILY TRANSCRIPTIONAL REGULATOR"/>
    <property type="match status" value="1"/>
</dbReference>
<evidence type="ECO:0000313" key="4">
    <source>
        <dbReference type="EMBL" id="SEO65111.1"/>
    </source>
</evidence>
<dbReference type="InterPro" id="IPR009057">
    <property type="entry name" value="Homeodomain-like_sf"/>
</dbReference>
<dbReference type="AlphaFoldDB" id="A0A1H8RF89"/>
<dbReference type="Gene3D" id="1.10.10.60">
    <property type="entry name" value="Homeodomain-like"/>
    <property type="match status" value="2"/>
</dbReference>
<dbReference type="Pfam" id="PF12833">
    <property type="entry name" value="HTH_18"/>
    <property type="match status" value="1"/>
</dbReference>
<dbReference type="Proteomes" id="UP000199300">
    <property type="component" value="Unassembled WGS sequence"/>
</dbReference>
<protein>
    <submittedName>
        <fullName evidence="4">Transcriptional regulator, AraC family</fullName>
    </submittedName>
</protein>
<reference evidence="4 5" key="1">
    <citation type="submission" date="2016-10" db="EMBL/GenBank/DDBJ databases">
        <authorList>
            <person name="de Groot N.N."/>
        </authorList>
    </citation>
    <scope>NUCLEOTIDE SEQUENCE [LARGE SCALE GENOMIC DNA]</scope>
    <source>
        <strain evidence="4 5">CGMCC 1.10434</strain>
    </source>
</reference>